<dbReference type="InterPro" id="IPR004358">
    <property type="entry name" value="Sig_transdc_His_kin-like_C"/>
</dbReference>
<dbReference type="SUPFAM" id="SSF55874">
    <property type="entry name" value="ATPase domain of HSP90 chaperone/DNA topoisomerase II/histidine kinase"/>
    <property type="match status" value="1"/>
</dbReference>
<dbReference type="InterPro" id="IPR036890">
    <property type="entry name" value="HATPase_C_sf"/>
</dbReference>
<reference evidence="18 19" key="1">
    <citation type="submission" date="2016-10" db="EMBL/GenBank/DDBJ databases">
        <authorList>
            <person name="de Groot N.N."/>
        </authorList>
    </citation>
    <scope>NUCLEOTIDE SEQUENCE [LARGE SCALE GENOMIC DNA]</scope>
    <source>
        <strain evidence="18 19">DSM 12992</strain>
    </source>
</reference>
<dbReference type="STRING" id="119641.SAMN05421842_13413"/>
<evidence type="ECO:0000256" key="1">
    <source>
        <dbReference type="ARBA" id="ARBA00000085"/>
    </source>
</evidence>
<dbReference type="RefSeq" id="WP_090094055.1">
    <property type="nucleotide sequence ID" value="NZ_FOMG01000034.1"/>
</dbReference>
<dbReference type="Pfam" id="PF00512">
    <property type="entry name" value="HisKA"/>
    <property type="match status" value="1"/>
</dbReference>
<dbReference type="EC" id="2.7.13.3" evidence="3"/>
<feature type="transmembrane region" description="Helical" evidence="15">
    <location>
        <begin position="166"/>
        <end position="189"/>
    </location>
</feature>
<dbReference type="InterPro" id="IPR003661">
    <property type="entry name" value="HisK_dim/P_dom"/>
</dbReference>
<comment type="catalytic activity">
    <reaction evidence="1">
        <text>ATP + protein L-histidine = ADP + protein N-phospho-L-histidine.</text>
        <dbReference type="EC" id="2.7.13.3"/>
    </reaction>
</comment>
<sequence>MKKLKHKLTFSFILFSLGIIILISISANIFVKKNFNNYIQDRLEKRKTDVVKDIDNVITKGNLEGASIENIGINALENGLIIKLSDDSGKVIWDARTHNNGMCEDMLSKMILNMNKINPGLKGNYTVEKYDFKLSDTKKAYLEIGYYGPYYYSEPDIVFFKTLNSILIIVAIVALGLSIIVGIIIATSISEPLFRVVKATNLIARGNYKNKINEKTNVEEVEEIIDSVNKLANILENQEKMRKVLTKDISHELRTPLTTMQVQLEALVDGVWEPTEERLKSIYEETQRLSRLVGYLENLSRYESDNLVLNKSMVDISELISTIMVNFEKQLLDKNIEYESNLNRFVANVDKDKLSQALINIISNGIKYTQIGGKININCIEMENEFVIVVKDSGIGISEENLSYIFERFYRADESRARATGGSGIGLTIAKAIIEAQDGEISVKSKVDGGTEFTIKLPK</sequence>
<evidence type="ECO:0000256" key="7">
    <source>
        <dbReference type="ARBA" id="ARBA00022692"/>
    </source>
</evidence>
<dbReference type="InterPro" id="IPR005467">
    <property type="entry name" value="His_kinase_dom"/>
</dbReference>
<dbReference type="Pfam" id="PF02518">
    <property type="entry name" value="HATPase_c"/>
    <property type="match status" value="1"/>
</dbReference>
<dbReference type="SMART" id="SM00388">
    <property type="entry name" value="HisKA"/>
    <property type="match status" value="1"/>
</dbReference>
<feature type="coiled-coil region" evidence="14">
    <location>
        <begin position="218"/>
        <end position="248"/>
    </location>
</feature>
<evidence type="ECO:0000313" key="18">
    <source>
        <dbReference type="EMBL" id="SFD34018.1"/>
    </source>
</evidence>
<keyword evidence="9" id="KW-0418">Kinase</keyword>
<keyword evidence="13 15" id="KW-0472">Membrane</keyword>
<evidence type="ECO:0000259" key="17">
    <source>
        <dbReference type="PROSITE" id="PS50885"/>
    </source>
</evidence>
<dbReference type="OrthoDB" id="9813151at2"/>
<evidence type="ECO:0000256" key="3">
    <source>
        <dbReference type="ARBA" id="ARBA00012438"/>
    </source>
</evidence>
<evidence type="ECO:0000256" key="10">
    <source>
        <dbReference type="ARBA" id="ARBA00022840"/>
    </source>
</evidence>
<evidence type="ECO:0000256" key="11">
    <source>
        <dbReference type="ARBA" id="ARBA00022989"/>
    </source>
</evidence>
<evidence type="ECO:0000256" key="14">
    <source>
        <dbReference type="SAM" id="Coils"/>
    </source>
</evidence>
<keyword evidence="6" id="KW-0808">Transferase</keyword>
<evidence type="ECO:0000256" key="8">
    <source>
        <dbReference type="ARBA" id="ARBA00022741"/>
    </source>
</evidence>
<dbReference type="PRINTS" id="PR00344">
    <property type="entry name" value="BCTRLSENSOR"/>
</dbReference>
<dbReference type="GO" id="GO:0005524">
    <property type="term" value="F:ATP binding"/>
    <property type="evidence" value="ECO:0007669"/>
    <property type="project" value="UniProtKB-KW"/>
</dbReference>
<feature type="domain" description="Histidine kinase" evidence="16">
    <location>
        <begin position="248"/>
        <end position="459"/>
    </location>
</feature>
<dbReference type="PROSITE" id="PS50885">
    <property type="entry name" value="HAMP"/>
    <property type="match status" value="1"/>
</dbReference>
<dbReference type="InterPro" id="IPR050398">
    <property type="entry name" value="HssS/ArlS-like"/>
</dbReference>
<keyword evidence="12" id="KW-0902">Two-component regulatory system</keyword>
<dbReference type="SMART" id="SM00387">
    <property type="entry name" value="HATPase_c"/>
    <property type="match status" value="1"/>
</dbReference>
<evidence type="ECO:0000256" key="5">
    <source>
        <dbReference type="ARBA" id="ARBA00022553"/>
    </source>
</evidence>
<keyword evidence="14" id="KW-0175">Coiled coil</keyword>
<dbReference type="PANTHER" id="PTHR45528">
    <property type="entry name" value="SENSOR HISTIDINE KINASE CPXA"/>
    <property type="match status" value="1"/>
</dbReference>
<evidence type="ECO:0000256" key="6">
    <source>
        <dbReference type="ARBA" id="ARBA00022679"/>
    </source>
</evidence>
<dbReference type="EMBL" id="FOMG01000034">
    <property type="protein sequence ID" value="SFD34018.1"/>
    <property type="molecule type" value="Genomic_DNA"/>
</dbReference>
<dbReference type="CDD" id="cd00075">
    <property type="entry name" value="HATPase"/>
    <property type="match status" value="1"/>
</dbReference>
<name>A0A1I1RP32_9CLOT</name>
<keyword evidence="4" id="KW-1003">Cell membrane</keyword>
<dbReference type="Gene3D" id="3.30.565.10">
    <property type="entry name" value="Histidine kinase-like ATPase, C-terminal domain"/>
    <property type="match status" value="1"/>
</dbReference>
<organism evidence="18 19">
    <name type="scientific">Clostridium uliginosum</name>
    <dbReference type="NCBI Taxonomy" id="119641"/>
    <lineage>
        <taxon>Bacteria</taxon>
        <taxon>Bacillati</taxon>
        <taxon>Bacillota</taxon>
        <taxon>Clostridia</taxon>
        <taxon>Eubacteriales</taxon>
        <taxon>Clostridiaceae</taxon>
        <taxon>Clostridium</taxon>
    </lineage>
</organism>
<evidence type="ECO:0000256" key="15">
    <source>
        <dbReference type="SAM" id="Phobius"/>
    </source>
</evidence>
<evidence type="ECO:0000256" key="2">
    <source>
        <dbReference type="ARBA" id="ARBA00004651"/>
    </source>
</evidence>
<keyword evidence="7 15" id="KW-0812">Transmembrane</keyword>
<feature type="domain" description="HAMP" evidence="17">
    <location>
        <begin position="187"/>
        <end position="240"/>
    </location>
</feature>
<dbReference type="GO" id="GO:0005886">
    <property type="term" value="C:plasma membrane"/>
    <property type="evidence" value="ECO:0007669"/>
    <property type="project" value="UniProtKB-SubCell"/>
</dbReference>
<dbReference type="PANTHER" id="PTHR45528:SF1">
    <property type="entry name" value="SENSOR HISTIDINE KINASE CPXA"/>
    <property type="match status" value="1"/>
</dbReference>
<dbReference type="FunFam" id="3.30.565.10:FF:000006">
    <property type="entry name" value="Sensor histidine kinase WalK"/>
    <property type="match status" value="1"/>
</dbReference>
<dbReference type="SUPFAM" id="SSF47384">
    <property type="entry name" value="Homodimeric domain of signal transducing histidine kinase"/>
    <property type="match status" value="1"/>
</dbReference>
<dbReference type="Gene3D" id="1.10.287.130">
    <property type="match status" value="1"/>
</dbReference>
<keyword evidence="11 15" id="KW-1133">Transmembrane helix</keyword>
<keyword evidence="8" id="KW-0547">Nucleotide-binding</keyword>
<dbReference type="InterPro" id="IPR036097">
    <property type="entry name" value="HisK_dim/P_sf"/>
</dbReference>
<proteinExistence type="predicted"/>
<dbReference type="GO" id="GO:0000155">
    <property type="term" value="F:phosphorelay sensor kinase activity"/>
    <property type="evidence" value="ECO:0007669"/>
    <property type="project" value="InterPro"/>
</dbReference>
<accession>A0A1I1RP32</accession>
<keyword evidence="10" id="KW-0067">ATP-binding</keyword>
<protein>
    <recommendedName>
        <fullName evidence="3">histidine kinase</fullName>
        <ecNumber evidence="3">2.7.13.3</ecNumber>
    </recommendedName>
</protein>
<dbReference type="Proteomes" id="UP000199263">
    <property type="component" value="Unassembled WGS sequence"/>
</dbReference>
<keyword evidence="19" id="KW-1185">Reference proteome</keyword>
<evidence type="ECO:0000259" key="16">
    <source>
        <dbReference type="PROSITE" id="PS50109"/>
    </source>
</evidence>
<dbReference type="AlphaFoldDB" id="A0A1I1RP32"/>
<evidence type="ECO:0000256" key="4">
    <source>
        <dbReference type="ARBA" id="ARBA00022475"/>
    </source>
</evidence>
<dbReference type="InterPro" id="IPR003594">
    <property type="entry name" value="HATPase_dom"/>
</dbReference>
<evidence type="ECO:0000256" key="13">
    <source>
        <dbReference type="ARBA" id="ARBA00023136"/>
    </source>
</evidence>
<evidence type="ECO:0000256" key="12">
    <source>
        <dbReference type="ARBA" id="ARBA00023012"/>
    </source>
</evidence>
<comment type="subcellular location">
    <subcellularLocation>
        <location evidence="2">Cell membrane</location>
        <topology evidence="2">Multi-pass membrane protein</topology>
    </subcellularLocation>
</comment>
<keyword evidence="5" id="KW-0597">Phosphoprotein</keyword>
<evidence type="ECO:0000256" key="9">
    <source>
        <dbReference type="ARBA" id="ARBA00022777"/>
    </source>
</evidence>
<dbReference type="Gene3D" id="6.10.340.10">
    <property type="match status" value="1"/>
</dbReference>
<evidence type="ECO:0000313" key="19">
    <source>
        <dbReference type="Proteomes" id="UP000199263"/>
    </source>
</evidence>
<gene>
    <name evidence="18" type="ORF">SAMN05421842_13413</name>
</gene>
<dbReference type="InterPro" id="IPR003660">
    <property type="entry name" value="HAMP_dom"/>
</dbReference>
<dbReference type="CDD" id="cd00082">
    <property type="entry name" value="HisKA"/>
    <property type="match status" value="1"/>
</dbReference>
<feature type="transmembrane region" description="Helical" evidence="15">
    <location>
        <begin position="12"/>
        <end position="31"/>
    </location>
</feature>
<dbReference type="PROSITE" id="PS50109">
    <property type="entry name" value="HIS_KIN"/>
    <property type="match status" value="1"/>
</dbReference>